<proteinExistence type="predicted"/>
<sequence>MPSSLWTHDFMDEMRTRMDPLADAVIERLFTEGKVDAVNRLMRTLVENDDLPSSKLPPYVMDYLASTRASVPKLDPEKLRQGQELFDLFGPEVMMILGFYSLPAAYAARKGVQVLYRTGFLQKRPVRRVFETAQMVVDVMTEGGLEPDGRGVCTTQKVRLMHAAIRYMIRHDTRHPWDAQELGEPINQEDMAGTLMTFAFVVLEGMKALHIELTSEQQEAWLYAWAAVGRIIGVDERLIPANVDEARQLTRLIRQRQVAYSQEGVAMTAALIEGMQALTPDLLDGLPASMIHFFLDQDQWQGLNVADMLQVPKPDWTAIIPQAVKYVSELTDWVGDNTFIAAKLLRFISKDIVEGMLLVERGGQRTPFYIPEHLQDRWRIKAGTRAANARRRSETEATVMFMAAQQKTSEQNDSSQKVA</sequence>
<dbReference type="Pfam" id="PF09995">
    <property type="entry name" value="MPAB_Lcp_cat"/>
    <property type="match status" value="1"/>
</dbReference>
<name>A0ABY9WGK6_9BACT</name>
<dbReference type="PANTHER" id="PTHR37539">
    <property type="entry name" value="SECRETED PROTEIN-RELATED"/>
    <property type="match status" value="1"/>
</dbReference>
<organism evidence="2 3">
    <name type="scientific">Archangium minus</name>
    <dbReference type="NCBI Taxonomy" id="83450"/>
    <lineage>
        <taxon>Bacteria</taxon>
        <taxon>Pseudomonadati</taxon>
        <taxon>Myxococcota</taxon>
        <taxon>Myxococcia</taxon>
        <taxon>Myxococcales</taxon>
        <taxon>Cystobacterineae</taxon>
        <taxon>Archangiaceae</taxon>
        <taxon>Archangium</taxon>
    </lineage>
</organism>
<dbReference type="EMBL" id="CP043494">
    <property type="protein sequence ID" value="WNG42929.1"/>
    <property type="molecule type" value="Genomic_DNA"/>
</dbReference>
<evidence type="ECO:0000259" key="1">
    <source>
        <dbReference type="Pfam" id="PF09995"/>
    </source>
</evidence>
<keyword evidence="3" id="KW-1185">Reference proteome</keyword>
<reference evidence="2 3" key="1">
    <citation type="submission" date="2019-08" db="EMBL/GenBank/DDBJ databases">
        <title>Archangium and Cystobacter genomes.</title>
        <authorList>
            <person name="Chen I.-C.K."/>
            <person name="Wielgoss S."/>
        </authorList>
    </citation>
    <scope>NUCLEOTIDE SEQUENCE [LARGE SCALE GENOMIC DNA]</scope>
    <source>
        <strain evidence="2 3">Cbm 6</strain>
    </source>
</reference>
<dbReference type="PANTHER" id="PTHR37539:SF1">
    <property type="entry name" value="ER-BOUND OXYGENASE MPAB_MPAB'_RUBBER OXYGENASE CATALYTIC DOMAIN-CONTAINING PROTEIN"/>
    <property type="match status" value="1"/>
</dbReference>
<dbReference type="Proteomes" id="UP001611383">
    <property type="component" value="Chromosome"/>
</dbReference>
<dbReference type="InterPro" id="IPR037473">
    <property type="entry name" value="Lcp-like"/>
</dbReference>
<protein>
    <submittedName>
        <fullName evidence="2">DUF2236 domain-containing protein</fullName>
    </submittedName>
</protein>
<gene>
    <name evidence="2" type="ORF">F0U60_01580</name>
</gene>
<evidence type="ECO:0000313" key="2">
    <source>
        <dbReference type="EMBL" id="WNG42929.1"/>
    </source>
</evidence>
<accession>A0ABY9WGK6</accession>
<feature type="domain" description="ER-bound oxygenase mpaB/mpaB'/Rubber oxygenase catalytic" evidence="1">
    <location>
        <begin position="105"/>
        <end position="275"/>
    </location>
</feature>
<dbReference type="RefSeq" id="WP_395813170.1">
    <property type="nucleotide sequence ID" value="NZ_CP043494.1"/>
</dbReference>
<dbReference type="InterPro" id="IPR018713">
    <property type="entry name" value="MPAB/Lcp_cat_dom"/>
</dbReference>
<evidence type="ECO:0000313" key="3">
    <source>
        <dbReference type="Proteomes" id="UP001611383"/>
    </source>
</evidence>